<feature type="domain" description="C2H2-type" evidence="2">
    <location>
        <begin position="230"/>
        <end position="255"/>
    </location>
</feature>
<feature type="compositionally biased region" description="Polar residues" evidence="1">
    <location>
        <begin position="86"/>
        <end position="110"/>
    </location>
</feature>
<feature type="compositionally biased region" description="Low complexity" evidence="1">
    <location>
        <begin position="66"/>
        <end position="76"/>
    </location>
</feature>
<feature type="compositionally biased region" description="Basic residues" evidence="1">
    <location>
        <begin position="52"/>
        <end position="65"/>
    </location>
</feature>
<dbReference type="AlphaFoldDB" id="A0AAD8V3C3"/>
<name>A0AAD8V3C3_9PEZI</name>
<dbReference type="SMART" id="SM00355">
    <property type="entry name" value="ZnF_C2H2"/>
    <property type="match status" value="2"/>
</dbReference>
<dbReference type="Proteomes" id="UP001230504">
    <property type="component" value="Unassembled WGS sequence"/>
</dbReference>
<evidence type="ECO:0000313" key="4">
    <source>
        <dbReference type="Proteomes" id="UP001230504"/>
    </source>
</evidence>
<proteinExistence type="predicted"/>
<feature type="compositionally biased region" description="Basic and acidic residues" evidence="1">
    <location>
        <begin position="165"/>
        <end position="182"/>
    </location>
</feature>
<organism evidence="3 4">
    <name type="scientific">Colletotrichum navitas</name>
    <dbReference type="NCBI Taxonomy" id="681940"/>
    <lineage>
        <taxon>Eukaryota</taxon>
        <taxon>Fungi</taxon>
        <taxon>Dikarya</taxon>
        <taxon>Ascomycota</taxon>
        <taxon>Pezizomycotina</taxon>
        <taxon>Sordariomycetes</taxon>
        <taxon>Hypocreomycetidae</taxon>
        <taxon>Glomerellales</taxon>
        <taxon>Glomerellaceae</taxon>
        <taxon>Colletotrichum</taxon>
        <taxon>Colletotrichum graminicola species complex</taxon>
    </lineage>
</organism>
<evidence type="ECO:0000313" key="3">
    <source>
        <dbReference type="EMBL" id="KAK1585682.1"/>
    </source>
</evidence>
<dbReference type="RefSeq" id="XP_060412699.1">
    <property type="nucleotide sequence ID" value="XM_060560151.1"/>
</dbReference>
<dbReference type="GeneID" id="85444391"/>
<protein>
    <recommendedName>
        <fullName evidence="2">C2H2-type domain-containing protein</fullName>
    </recommendedName>
</protein>
<feature type="region of interest" description="Disordered" evidence="1">
    <location>
        <begin position="29"/>
        <end position="110"/>
    </location>
</feature>
<dbReference type="InterPro" id="IPR013087">
    <property type="entry name" value="Znf_C2H2_type"/>
</dbReference>
<feature type="domain" description="C2H2-type" evidence="2">
    <location>
        <begin position="196"/>
        <end position="224"/>
    </location>
</feature>
<feature type="compositionally biased region" description="Low complexity" evidence="1">
    <location>
        <begin position="128"/>
        <end position="143"/>
    </location>
</feature>
<evidence type="ECO:0000259" key="2">
    <source>
        <dbReference type="SMART" id="SM00355"/>
    </source>
</evidence>
<sequence length="584" mass="64595">MYPTPEQSAMSPEDMRVLRELAGRYGSGSVENTLRHLGGNNNSNHTALRPPPQHHHHHHHHHHQQHQQQQQQMQQQYRDTPERDSTFSTSTFGSNQSAPSLTSSGPWSNSDASLCGSDVASLAGSFDGGQQQKQQSQDAWQGDGDNDIPFLFSPSATPSLSGTEWEDRHISEHLSTPARDKTAAAAVRSPSRRKPIECPLCAVYDVRVGFGRKSDFKKHLQNFHNTDCVWACPQRGCRMVLDFEKAFVTHYKIDHGIVHPPPDRVRVELCAQVVFACGFLGCKEVFEAADDSGASAAADRYFDHLAGHFDTRSTSGGSGGASPSAEWAYYHQIQNLLRQRALKDEWKHTLWDKTARNQLRWQPRSSGDLKKLLECRHLADVPRVLHAAWTLGQSSFSSPEHPPPPVFPGPATRPLRHHCPLTVGGHNELHRGSFGQHRSVLHTTLATVSHPPPRSVPDEPDSLAYPHPGTPLALPEHDPWSTDVVLGPRNDELFDDAVFYADGGGGAAGSPDSITPWDDVQSLGGLAPRPQQRVAADDREAFGALLQLPQTSSKRPVSWTHRLKRLSRSSPPVENKARVHPAWI</sequence>
<keyword evidence="4" id="KW-1185">Reference proteome</keyword>
<accession>A0AAD8V3C3</accession>
<gene>
    <name evidence="3" type="ORF">LY79DRAFT_580906</name>
</gene>
<comment type="caution">
    <text evidence="3">The sequence shown here is derived from an EMBL/GenBank/DDBJ whole genome shotgun (WGS) entry which is preliminary data.</text>
</comment>
<dbReference type="EMBL" id="JAHLJV010000042">
    <property type="protein sequence ID" value="KAK1585682.1"/>
    <property type="molecule type" value="Genomic_DNA"/>
</dbReference>
<feature type="region of interest" description="Disordered" evidence="1">
    <location>
        <begin position="122"/>
        <end position="188"/>
    </location>
</feature>
<reference evidence="3" key="1">
    <citation type="submission" date="2021-06" db="EMBL/GenBank/DDBJ databases">
        <title>Comparative genomics, transcriptomics and evolutionary studies reveal genomic signatures of adaptation to plant cell wall in hemibiotrophic fungi.</title>
        <authorList>
            <consortium name="DOE Joint Genome Institute"/>
            <person name="Baroncelli R."/>
            <person name="Diaz J.F."/>
            <person name="Benocci T."/>
            <person name="Peng M."/>
            <person name="Battaglia E."/>
            <person name="Haridas S."/>
            <person name="Andreopoulos W."/>
            <person name="Labutti K."/>
            <person name="Pangilinan J."/>
            <person name="Floch G.L."/>
            <person name="Makela M.R."/>
            <person name="Henrissat B."/>
            <person name="Grigoriev I.V."/>
            <person name="Crouch J.A."/>
            <person name="De Vries R.P."/>
            <person name="Sukno S.A."/>
            <person name="Thon M.R."/>
        </authorList>
    </citation>
    <scope>NUCLEOTIDE SEQUENCE</scope>
    <source>
        <strain evidence="3">CBS 125086</strain>
    </source>
</reference>
<evidence type="ECO:0000256" key="1">
    <source>
        <dbReference type="SAM" id="MobiDB-lite"/>
    </source>
</evidence>